<dbReference type="GO" id="GO:0008422">
    <property type="term" value="F:beta-glucosidase activity"/>
    <property type="evidence" value="ECO:0007669"/>
    <property type="project" value="TreeGrafter"/>
</dbReference>
<dbReference type="InParanoid" id="A0A6J0BFN9"/>
<feature type="signal peptide" evidence="9">
    <location>
        <begin position="1"/>
        <end position="18"/>
    </location>
</feature>
<keyword evidence="6" id="KW-0326">Glycosidase</keyword>
<evidence type="ECO:0000313" key="11">
    <source>
        <dbReference type="RefSeq" id="XP_015513226.1"/>
    </source>
</evidence>
<dbReference type="Proteomes" id="UP000829291">
    <property type="component" value="Chromosome 6"/>
</dbReference>
<evidence type="ECO:0000313" key="10">
    <source>
        <dbReference type="Proteomes" id="UP000829291"/>
    </source>
</evidence>
<proteinExistence type="inferred from homology"/>
<evidence type="ECO:0000256" key="6">
    <source>
        <dbReference type="ARBA" id="ARBA00023295"/>
    </source>
</evidence>
<sequence>MKKSFIFVFLVLTHRLSTQDDENVYLKFSTGLKIGVGGAAYQIEGAWNISNKGESVWDNFVHNMPWKIEDQSNGDTASNSYHKYKDDVKMVKRLGLDYYRLSISWARVLPNGSADSINQEGIQYYHNLIDELVANGIEPIVTMYHWDHPQVLEDMGGWMNESMATWFAEYAEVLYRELGPKVKTFLTINEPQILCFQGYGSGIMAPGRDLGTAGTYTCGHNMLKAHAKAYRLYDEKYRSIQNGKLGIVSHCDGYLPETEGETLPLELAYQFRCGWISHPIFVGDYHQVMKSRVAQLSRDEGLSESRLPQFSPEWIRYIKGTADFFGLNHYTSFLVGFPTTTKQNGSFVLHDSGLLVRSDPRWEAGSLKWIHIIPEGFSSLLRKIKSEYNNPPVYITENGFSDNNKVQDHQRIKYHYLYLKELLQAVKRDGCNVQRYTFWSLLDNFEWSSGYQHTFGLINVNMTSPGRERTPKLSFTWLQNVMRMRQLQLPIPSPSVNTTTNHQ</sequence>
<keyword evidence="10" id="KW-1185">Reference proteome</keyword>
<dbReference type="Gene3D" id="3.20.20.80">
    <property type="entry name" value="Glycosidases"/>
    <property type="match status" value="1"/>
</dbReference>
<dbReference type="FunCoup" id="A0A6J0BFN9">
    <property type="interactions" value="2"/>
</dbReference>
<evidence type="ECO:0000256" key="1">
    <source>
        <dbReference type="ARBA" id="ARBA00010838"/>
    </source>
</evidence>
<feature type="active site" description="Nucleophile" evidence="7">
    <location>
        <position position="397"/>
    </location>
</feature>
<dbReference type="PRINTS" id="PR00131">
    <property type="entry name" value="GLHYDRLASE1"/>
</dbReference>
<dbReference type="OrthoDB" id="65569at2759"/>
<dbReference type="InterPro" id="IPR018120">
    <property type="entry name" value="Glyco_hydro_1_AS"/>
</dbReference>
<dbReference type="PANTHER" id="PTHR10353:SF36">
    <property type="entry name" value="LP05116P"/>
    <property type="match status" value="1"/>
</dbReference>
<evidence type="ECO:0000256" key="4">
    <source>
        <dbReference type="ARBA" id="ARBA00022801"/>
    </source>
</evidence>
<dbReference type="PANTHER" id="PTHR10353">
    <property type="entry name" value="GLYCOSYL HYDROLASE"/>
    <property type="match status" value="1"/>
</dbReference>
<protein>
    <recommendedName>
        <fullName evidence="3">beta-glucosidase</fullName>
        <ecNumber evidence="3">3.2.1.21</ecNumber>
    </recommendedName>
</protein>
<gene>
    <name evidence="11" type="primary">LOC107219498</name>
</gene>
<evidence type="ECO:0000256" key="2">
    <source>
        <dbReference type="ARBA" id="ARBA00011738"/>
    </source>
</evidence>
<dbReference type="FunFam" id="3.20.20.80:FF:000013">
    <property type="entry name" value="lactase-phlorizin hydrolase"/>
    <property type="match status" value="1"/>
</dbReference>
<dbReference type="PROSITE" id="PS00572">
    <property type="entry name" value="GLYCOSYL_HYDROL_F1_1"/>
    <property type="match status" value="1"/>
</dbReference>
<dbReference type="Pfam" id="PF00232">
    <property type="entry name" value="Glyco_hydro_1"/>
    <property type="match status" value="1"/>
</dbReference>
<dbReference type="AlphaFoldDB" id="A0A6J0BFN9"/>
<keyword evidence="4" id="KW-0378">Hydrolase</keyword>
<evidence type="ECO:0000256" key="9">
    <source>
        <dbReference type="SAM" id="SignalP"/>
    </source>
</evidence>
<evidence type="ECO:0000256" key="7">
    <source>
        <dbReference type="PROSITE-ProRule" id="PRU10055"/>
    </source>
</evidence>
<dbReference type="GeneID" id="107219498"/>
<evidence type="ECO:0000256" key="8">
    <source>
        <dbReference type="RuleBase" id="RU003690"/>
    </source>
</evidence>
<reference evidence="11" key="1">
    <citation type="submission" date="2025-08" db="UniProtKB">
        <authorList>
            <consortium name="RefSeq"/>
        </authorList>
    </citation>
    <scope>IDENTIFICATION</scope>
    <source>
        <tissue evidence="11">Thorax and Abdomen</tissue>
    </source>
</reference>
<organism evidence="11">
    <name type="scientific">Neodiprion lecontei</name>
    <name type="common">Redheaded pine sawfly</name>
    <dbReference type="NCBI Taxonomy" id="441921"/>
    <lineage>
        <taxon>Eukaryota</taxon>
        <taxon>Metazoa</taxon>
        <taxon>Ecdysozoa</taxon>
        <taxon>Arthropoda</taxon>
        <taxon>Hexapoda</taxon>
        <taxon>Insecta</taxon>
        <taxon>Pterygota</taxon>
        <taxon>Neoptera</taxon>
        <taxon>Endopterygota</taxon>
        <taxon>Hymenoptera</taxon>
        <taxon>Tenthredinoidea</taxon>
        <taxon>Diprionidae</taxon>
        <taxon>Diprioninae</taxon>
        <taxon>Neodiprion</taxon>
    </lineage>
</organism>
<evidence type="ECO:0000256" key="3">
    <source>
        <dbReference type="ARBA" id="ARBA00012744"/>
    </source>
</evidence>
<keyword evidence="5" id="KW-0325">Glycoprotein</keyword>
<dbReference type="SUPFAM" id="SSF51445">
    <property type="entry name" value="(Trans)glycosidases"/>
    <property type="match status" value="1"/>
</dbReference>
<comment type="similarity">
    <text evidence="1 8">Belongs to the glycosyl hydrolase 1 family.</text>
</comment>
<comment type="subunit">
    <text evidence="2">Homodimer.</text>
</comment>
<feature type="chain" id="PRO_5027099229" description="beta-glucosidase" evidence="9">
    <location>
        <begin position="19"/>
        <end position="503"/>
    </location>
</feature>
<dbReference type="GO" id="GO:0005975">
    <property type="term" value="P:carbohydrate metabolic process"/>
    <property type="evidence" value="ECO:0007669"/>
    <property type="project" value="InterPro"/>
</dbReference>
<accession>A0A6J0BFN9</accession>
<dbReference type="KEGG" id="nlo:107219498"/>
<dbReference type="EC" id="3.2.1.21" evidence="3"/>
<dbReference type="InterPro" id="IPR001360">
    <property type="entry name" value="Glyco_hydro_1"/>
</dbReference>
<evidence type="ECO:0000256" key="5">
    <source>
        <dbReference type="ARBA" id="ARBA00023180"/>
    </source>
</evidence>
<name>A0A6J0BFN9_NEOLC</name>
<dbReference type="RefSeq" id="XP_015513226.1">
    <property type="nucleotide sequence ID" value="XM_015657740.2"/>
</dbReference>
<keyword evidence="9" id="KW-0732">Signal</keyword>
<dbReference type="InterPro" id="IPR017853">
    <property type="entry name" value="GH"/>
</dbReference>